<dbReference type="InterPro" id="IPR035437">
    <property type="entry name" value="SNase_OB-fold_sf"/>
</dbReference>
<gene>
    <name evidence="2" type="ORF">NCTC10125_00280</name>
</gene>
<dbReference type="SUPFAM" id="SSF50199">
    <property type="entry name" value="Staphylococcal nuclease"/>
    <property type="match status" value="1"/>
</dbReference>
<organism evidence="2 3">
    <name type="scientific">Mesomycoplasma dispar</name>
    <dbReference type="NCBI Taxonomy" id="86660"/>
    <lineage>
        <taxon>Bacteria</taxon>
        <taxon>Bacillati</taxon>
        <taxon>Mycoplasmatota</taxon>
        <taxon>Mycoplasmoidales</taxon>
        <taxon>Metamycoplasmataceae</taxon>
        <taxon>Mesomycoplasma</taxon>
    </lineage>
</organism>
<sequence>MSCYDYLSGVRNEKTDSIKEVGPLKKFSVFDKNSQIKKGLTYTTFVKDVYDGDTFTDKNNRRFRLFGIDTPEIQLNRPNRNIDTKLMKFHALRSKKVLQDLVLNRWISFEIVDVDNYHRLVVIIKDENGENINLKMVEGGFAISRYSQYENPKKKYYHPEHRDLIDKLRKAQEKAKNDNLSVWKDDVLKIYGIKVAVK</sequence>
<dbReference type="AlphaFoldDB" id="A0AAJ5NL92"/>
<dbReference type="InterPro" id="IPR016071">
    <property type="entry name" value="Staphylococal_nuclease_OB-fold"/>
</dbReference>
<reference evidence="2 3" key="1">
    <citation type="submission" date="2019-01" db="EMBL/GenBank/DDBJ databases">
        <authorList>
            <consortium name="Pathogen Informatics"/>
        </authorList>
    </citation>
    <scope>NUCLEOTIDE SEQUENCE [LARGE SCALE GENOMIC DNA]</scope>
    <source>
        <strain evidence="2 3">NCTC10125</strain>
    </source>
</reference>
<dbReference type="RefSeq" id="WP_211249662.1">
    <property type="nucleotide sequence ID" value="NZ_CP007229.1"/>
</dbReference>
<evidence type="ECO:0000259" key="1">
    <source>
        <dbReference type="PROSITE" id="PS50830"/>
    </source>
</evidence>
<dbReference type="SMART" id="SM00318">
    <property type="entry name" value="SNc"/>
    <property type="match status" value="1"/>
</dbReference>
<evidence type="ECO:0000313" key="3">
    <source>
        <dbReference type="Proteomes" id="UP000289629"/>
    </source>
</evidence>
<evidence type="ECO:0000313" key="2">
    <source>
        <dbReference type="EMBL" id="VEU61490.1"/>
    </source>
</evidence>
<protein>
    <submittedName>
        <fullName evidence="2">Staphylococcal nuclease homologue</fullName>
    </submittedName>
</protein>
<proteinExistence type="predicted"/>
<accession>A0AAJ5NL92</accession>
<dbReference type="Gene3D" id="2.40.50.90">
    <property type="match status" value="1"/>
</dbReference>
<name>A0AAJ5NL92_9BACT</name>
<feature type="domain" description="TNase-like" evidence="1">
    <location>
        <begin position="40"/>
        <end position="185"/>
    </location>
</feature>
<dbReference type="Proteomes" id="UP000289629">
    <property type="component" value="Chromosome"/>
</dbReference>
<dbReference type="Pfam" id="PF00565">
    <property type="entry name" value="SNase"/>
    <property type="match status" value="1"/>
</dbReference>
<dbReference type="EMBL" id="LR214971">
    <property type="protein sequence ID" value="VEU61490.1"/>
    <property type="molecule type" value="Genomic_DNA"/>
</dbReference>
<dbReference type="PROSITE" id="PS50830">
    <property type="entry name" value="TNASE_3"/>
    <property type="match status" value="1"/>
</dbReference>